<accession>A0A0C3PVF6</accession>
<protein>
    <recommendedName>
        <fullName evidence="4">BTB domain-containing protein</fullName>
    </recommendedName>
</protein>
<evidence type="ECO:0000256" key="1">
    <source>
        <dbReference type="SAM" id="MobiDB-lite"/>
    </source>
</evidence>
<evidence type="ECO:0008006" key="4">
    <source>
        <dbReference type="Google" id="ProtNLM"/>
    </source>
</evidence>
<feature type="region of interest" description="Disordered" evidence="1">
    <location>
        <begin position="1"/>
        <end position="27"/>
    </location>
</feature>
<keyword evidence="3" id="KW-1185">Reference proteome</keyword>
<dbReference type="Proteomes" id="UP000054248">
    <property type="component" value="Unassembled WGS sequence"/>
</dbReference>
<organism evidence="2 3">
    <name type="scientific">Tulasnella calospora MUT 4182</name>
    <dbReference type="NCBI Taxonomy" id="1051891"/>
    <lineage>
        <taxon>Eukaryota</taxon>
        <taxon>Fungi</taxon>
        <taxon>Dikarya</taxon>
        <taxon>Basidiomycota</taxon>
        <taxon>Agaricomycotina</taxon>
        <taxon>Agaricomycetes</taxon>
        <taxon>Cantharellales</taxon>
        <taxon>Tulasnellaceae</taxon>
        <taxon>Tulasnella</taxon>
    </lineage>
</organism>
<evidence type="ECO:0000313" key="2">
    <source>
        <dbReference type="EMBL" id="KIO18925.1"/>
    </source>
</evidence>
<dbReference type="OrthoDB" id="2593747at2759"/>
<proteinExistence type="predicted"/>
<evidence type="ECO:0000313" key="3">
    <source>
        <dbReference type="Proteomes" id="UP000054248"/>
    </source>
</evidence>
<dbReference type="STRING" id="1051891.A0A0C3PVF6"/>
<sequence length="227" mass="25617">MSDSKTPLPTDSMKAEGSGKSDFGEPQADSSGIINLIEPTIVFKIQNTLFGLPRSEVMKSGFFRGMLESPYLGDSKEGSIENPIVFDDITGITPGDMKSLLKVINIRGYEERTPSFSPTEWASAYRLAKMWDFDQPRDYIYKHLDKSVTEPIPRIEYADLLGFENWIVPALAQLCQRSQALTAEEGARLGIVRFAEVCKHRERGRDRSNPSEYEKWIDKSVVLTARE</sequence>
<dbReference type="HOGENOM" id="CLU_1220464_0_0_1"/>
<reference evidence="3" key="2">
    <citation type="submission" date="2015-01" db="EMBL/GenBank/DDBJ databases">
        <title>Evolutionary Origins and Diversification of the Mycorrhizal Mutualists.</title>
        <authorList>
            <consortium name="DOE Joint Genome Institute"/>
            <consortium name="Mycorrhizal Genomics Consortium"/>
            <person name="Kohler A."/>
            <person name="Kuo A."/>
            <person name="Nagy L.G."/>
            <person name="Floudas D."/>
            <person name="Copeland A."/>
            <person name="Barry K.W."/>
            <person name="Cichocki N."/>
            <person name="Veneault-Fourrey C."/>
            <person name="LaButti K."/>
            <person name="Lindquist E.A."/>
            <person name="Lipzen A."/>
            <person name="Lundell T."/>
            <person name="Morin E."/>
            <person name="Murat C."/>
            <person name="Riley R."/>
            <person name="Ohm R."/>
            <person name="Sun H."/>
            <person name="Tunlid A."/>
            <person name="Henrissat B."/>
            <person name="Grigoriev I.V."/>
            <person name="Hibbett D.S."/>
            <person name="Martin F."/>
        </authorList>
    </citation>
    <scope>NUCLEOTIDE SEQUENCE [LARGE SCALE GENOMIC DNA]</scope>
    <source>
        <strain evidence="3">MUT 4182</strain>
    </source>
</reference>
<dbReference type="EMBL" id="KN823250">
    <property type="protein sequence ID" value="KIO18925.1"/>
    <property type="molecule type" value="Genomic_DNA"/>
</dbReference>
<feature type="compositionally biased region" description="Basic and acidic residues" evidence="1">
    <location>
        <begin position="13"/>
        <end position="23"/>
    </location>
</feature>
<name>A0A0C3PVF6_9AGAM</name>
<gene>
    <name evidence="2" type="ORF">M407DRAFT_153582</name>
</gene>
<dbReference type="AlphaFoldDB" id="A0A0C3PVF6"/>
<reference evidence="2 3" key="1">
    <citation type="submission" date="2014-04" db="EMBL/GenBank/DDBJ databases">
        <authorList>
            <consortium name="DOE Joint Genome Institute"/>
            <person name="Kuo A."/>
            <person name="Girlanda M."/>
            <person name="Perotto S."/>
            <person name="Kohler A."/>
            <person name="Nagy L.G."/>
            <person name="Floudas D."/>
            <person name="Copeland A."/>
            <person name="Barry K.W."/>
            <person name="Cichocki N."/>
            <person name="Veneault-Fourrey C."/>
            <person name="LaButti K."/>
            <person name="Lindquist E.A."/>
            <person name="Lipzen A."/>
            <person name="Lundell T."/>
            <person name="Morin E."/>
            <person name="Murat C."/>
            <person name="Sun H."/>
            <person name="Tunlid A."/>
            <person name="Henrissat B."/>
            <person name="Grigoriev I.V."/>
            <person name="Hibbett D.S."/>
            <person name="Martin F."/>
            <person name="Nordberg H.P."/>
            <person name="Cantor M.N."/>
            <person name="Hua S.X."/>
        </authorList>
    </citation>
    <scope>NUCLEOTIDE SEQUENCE [LARGE SCALE GENOMIC DNA]</scope>
    <source>
        <strain evidence="2 3">MUT 4182</strain>
    </source>
</reference>